<accession>A0ACC1AMY8</accession>
<evidence type="ECO:0000313" key="2">
    <source>
        <dbReference type="Proteomes" id="UP001164250"/>
    </source>
</evidence>
<comment type="caution">
    <text evidence="1">The sequence shown here is derived from an EMBL/GenBank/DDBJ whole genome shotgun (WGS) entry which is preliminary data.</text>
</comment>
<keyword evidence="2" id="KW-1185">Reference proteome</keyword>
<sequence length="97" mass="11282">MSTTNEQEDERRFYQCVRKYAKILKQFDQLVEMMNARTKPQKRRRVASGRSNATTPVSSSQPDNNEVFVQTISRFLKELRTDSTTNPDCSTSTQNQE</sequence>
<evidence type="ECO:0000313" key="1">
    <source>
        <dbReference type="EMBL" id="KAJ0088059.1"/>
    </source>
</evidence>
<dbReference type="Proteomes" id="UP001164250">
    <property type="component" value="Chromosome 9"/>
</dbReference>
<reference evidence="2" key="1">
    <citation type="journal article" date="2023" name="G3 (Bethesda)">
        <title>Genome assembly and association tests identify interacting loci associated with vigor, precocity, and sex in interspecific pistachio rootstocks.</title>
        <authorList>
            <person name="Palmer W."/>
            <person name="Jacygrad E."/>
            <person name="Sagayaradj S."/>
            <person name="Cavanaugh K."/>
            <person name="Han R."/>
            <person name="Bertier L."/>
            <person name="Beede B."/>
            <person name="Kafkas S."/>
            <person name="Golino D."/>
            <person name="Preece J."/>
            <person name="Michelmore R."/>
        </authorList>
    </citation>
    <scope>NUCLEOTIDE SEQUENCE [LARGE SCALE GENOMIC DNA]</scope>
</reference>
<proteinExistence type="predicted"/>
<name>A0ACC1AMY8_9ROSI</name>
<organism evidence="1 2">
    <name type="scientific">Pistacia atlantica</name>
    <dbReference type="NCBI Taxonomy" id="434234"/>
    <lineage>
        <taxon>Eukaryota</taxon>
        <taxon>Viridiplantae</taxon>
        <taxon>Streptophyta</taxon>
        <taxon>Embryophyta</taxon>
        <taxon>Tracheophyta</taxon>
        <taxon>Spermatophyta</taxon>
        <taxon>Magnoliopsida</taxon>
        <taxon>eudicotyledons</taxon>
        <taxon>Gunneridae</taxon>
        <taxon>Pentapetalae</taxon>
        <taxon>rosids</taxon>
        <taxon>malvids</taxon>
        <taxon>Sapindales</taxon>
        <taxon>Anacardiaceae</taxon>
        <taxon>Pistacia</taxon>
    </lineage>
</organism>
<protein>
    <submittedName>
        <fullName evidence="1">Uncharacterized protein</fullName>
    </submittedName>
</protein>
<dbReference type="EMBL" id="CM047905">
    <property type="protein sequence ID" value="KAJ0088059.1"/>
    <property type="molecule type" value="Genomic_DNA"/>
</dbReference>
<gene>
    <name evidence="1" type="ORF">Patl1_32100</name>
</gene>